<evidence type="ECO:0000256" key="1">
    <source>
        <dbReference type="SAM" id="Phobius"/>
    </source>
</evidence>
<dbReference type="EMBL" id="FNBW01000015">
    <property type="protein sequence ID" value="SDG35155.1"/>
    <property type="molecule type" value="Genomic_DNA"/>
</dbReference>
<dbReference type="Proteomes" id="UP000198615">
    <property type="component" value="Unassembled WGS sequence"/>
</dbReference>
<dbReference type="RefSeq" id="WP_093153371.1">
    <property type="nucleotide sequence ID" value="NZ_FNBW01000015.1"/>
</dbReference>
<protein>
    <submittedName>
        <fullName evidence="2">Uncharacterized membrane protein</fullName>
    </submittedName>
</protein>
<dbReference type="InterPro" id="IPR018723">
    <property type="entry name" value="DUF2254_membrane"/>
</dbReference>
<dbReference type="Pfam" id="PF10011">
    <property type="entry name" value="DUF2254"/>
    <property type="match status" value="1"/>
</dbReference>
<gene>
    <name evidence="2" type="ORF">SAMN05660686_04117</name>
</gene>
<evidence type="ECO:0000313" key="2">
    <source>
        <dbReference type="EMBL" id="SDG35155.1"/>
    </source>
</evidence>
<dbReference type="OrthoDB" id="2955631at2"/>
<feature type="transmembrane region" description="Helical" evidence="1">
    <location>
        <begin position="138"/>
        <end position="156"/>
    </location>
</feature>
<sequence>MVLTPFRRTIRVLRGFLTIPGAISLSGLLVAIGIWHLEAYLRDAHAGLVPNFLVVQVETARAVFTVSAGASMSALVMVYSIVLLVYTMAASAIGPRLLQRFGDDRVSQIAVGSLGATFLYSLQSLWLTRNDAVPDLTVAVGAAYMVISVLLLLLFVQRVSRRVSIDQEAAEIARALDHQVADALARSTPILSSELVLPEGDERTVSSPGDGYVDAIEPGQLLQAAQAVGATVFYDVQPGDFVIAGEPVATVFNDPDRTLDGHVIAALPLLSVRTPEGDLRFSVNLLVEIALRALSPGVNDTFTAIACVDRLSAALATARAERLSSGVYLDGDGVARVVSPTTTADTLFQEAFPPMRRAARRNGLMSLALQRAIARMVAIAEPDQRETMVAELRLLAEEVEASDQLSADKNELIGRIENTLEQYARPAD</sequence>
<evidence type="ECO:0000313" key="3">
    <source>
        <dbReference type="Proteomes" id="UP000198615"/>
    </source>
</evidence>
<keyword evidence="3" id="KW-1185">Reference proteome</keyword>
<organism evidence="2 3">
    <name type="scientific">Thalassobaculum litoreum DSM 18839</name>
    <dbReference type="NCBI Taxonomy" id="1123362"/>
    <lineage>
        <taxon>Bacteria</taxon>
        <taxon>Pseudomonadati</taxon>
        <taxon>Pseudomonadota</taxon>
        <taxon>Alphaproteobacteria</taxon>
        <taxon>Rhodospirillales</taxon>
        <taxon>Thalassobaculaceae</taxon>
        <taxon>Thalassobaculum</taxon>
    </lineage>
</organism>
<keyword evidence="1" id="KW-0472">Membrane</keyword>
<comment type="caution">
    <text evidence="2">The sequence shown here is derived from an EMBL/GenBank/DDBJ whole genome shotgun (WGS) entry which is preliminary data.</text>
</comment>
<reference evidence="2 3" key="1">
    <citation type="submission" date="2016-10" db="EMBL/GenBank/DDBJ databases">
        <authorList>
            <person name="Varghese N."/>
            <person name="Submissions S."/>
        </authorList>
    </citation>
    <scope>NUCLEOTIDE SEQUENCE [LARGE SCALE GENOMIC DNA]</scope>
    <source>
        <strain evidence="2 3">DSM 18839</strain>
    </source>
</reference>
<keyword evidence="1" id="KW-0812">Transmembrane</keyword>
<keyword evidence="1" id="KW-1133">Transmembrane helix</keyword>
<name>A0A8G2F502_9PROT</name>
<accession>A0A8G2F502</accession>
<proteinExistence type="predicted"/>
<feature type="transmembrane region" description="Helical" evidence="1">
    <location>
        <begin position="106"/>
        <end position="126"/>
    </location>
</feature>
<feature type="transmembrane region" description="Helical" evidence="1">
    <location>
        <begin position="12"/>
        <end position="35"/>
    </location>
</feature>
<dbReference type="AlphaFoldDB" id="A0A8G2F502"/>